<protein>
    <submittedName>
        <fullName evidence="2">Uncharacterized protein</fullName>
    </submittedName>
</protein>
<gene>
    <name evidence="2" type="ORF">LJ739_14635</name>
</gene>
<name>A0ABS8GAB7_9ALTE</name>
<sequence>MFKKITTAVVLLSGLSFGASATAAEVSLEQLVSAMVSQAVAKTSQELGYGVQEAVLTAGNMVSLDSSEKYATKVNIKDLSDEKGDKQKAE</sequence>
<feature type="signal peptide" evidence="1">
    <location>
        <begin position="1"/>
        <end position="23"/>
    </location>
</feature>
<evidence type="ECO:0000313" key="2">
    <source>
        <dbReference type="EMBL" id="MCC2617487.1"/>
    </source>
</evidence>
<keyword evidence="1" id="KW-0732">Signal</keyword>
<accession>A0ABS8GAB7</accession>
<proteinExistence type="predicted"/>
<dbReference type="RefSeq" id="WP_229161660.1">
    <property type="nucleotide sequence ID" value="NZ_JAJEWP010000004.1"/>
</dbReference>
<organism evidence="2 3">
    <name type="scientific">Fluctibacter halophilus</name>
    <dbReference type="NCBI Taxonomy" id="226011"/>
    <lineage>
        <taxon>Bacteria</taxon>
        <taxon>Pseudomonadati</taxon>
        <taxon>Pseudomonadota</taxon>
        <taxon>Gammaproteobacteria</taxon>
        <taxon>Alteromonadales</taxon>
        <taxon>Alteromonadaceae</taxon>
        <taxon>Fluctibacter</taxon>
    </lineage>
</organism>
<reference evidence="2 3" key="1">
    <citation type="submission" date="2021-10" db="EMBL/GenBank/DDBJ databases">
        <title>Draft genome of Aestuariibacter halophilus JC2043.</title>
        <authorList>
            <person name="Emsley S.A."/>
            <person name="Pfannmuller K.M."/>
            <person name="Ushijima B."/>
            <person name="Saw J.H."/>
            <person name="Videau P."/>
        </authorList>
    </citation>
    <scope>NUCLEOTIDE SEQUENCE [LARGE SCALE GENOMIC DNA]</scope>
    <source>
        <strain evidence="2 3">JC2043</strain>
    </source>
</reference>
<evidence type="ECO:0000256" key="1">
    <source>
        <dbReference type="SAM" id="SignalP"/>
    </source>
</evidence>
<feature type="chain" id="PRO_5046269059" evidence="1">
    <location>
        <begin position="24"/>
        <end position="90"/>
    </location>
</feature>
<dbReference type="EMBL" id="JAJEWP010000004">
    <property type="protein sequence ID" value="MCC2617487.1"/>
    <property type="molecule type" value="Genomic_DNA"/>
</dbReference>
<dbReference type="Proteomes" id="UP001520878">
    <property type="component" value="Unassembled WGS sequence"/>
</dbReference>
<evidence type="ECO:0000313" key="3">
    <source>
        <dbReference type="Proteomes" id="UP001520878"/>
    </source>
</evidence>
<comment type="caution">
    <text evidence="2">The sequence shown here is derived from an EMBL/GenBank/DDBJ whole genome shotgun (WGS) entry which is preliminary data.</text>
</comment>
<keyword evidence="3" id="KW-1185">Reference proteome</keyword>